<keyword evidence="3 6" id="KW-0812">Transmembrane</keyword>
<evidence type="ECO:0000256" key="6">
    <source>
        <dbReference type="SAM" id="Phobius"/>
    </source>
</evidence>
<comment type="subcellular location">
    <subcellularLocation>
        <location evidence="1">Membrane</location>
        <topology evidence="1">Multi-pass membrane protein</topology>
    </subcellularLocation>
</comment>
<accession>A0A450WAS1</accession>
<evidence type="ECO:0000256" key="3">
    <source>
        <dbReference type="ARBA" id="ARBA00022692"/>
    </source>
</evidence>
<evidence type="ECO:0000256" key="4">
    <source>
        <dbReference type="ARBA" id="ARBA00022989"/>
    </source>
</evidence>
<dbReference type="AlphaFoldDB" id="A0A450WAS1"/>
<gene>
    <name evidence="7" type="ORF">BECKLPF1236B_GA0070989_10575</name>
</gene>
<comment type="similarity">
    <text evidence="2">Belongs to the UPF0014 family.</text>
</comment>
<feature type="transmembrane region" description="Helical" evidence="6">
    <location>
        <begin position="224"/>
        <end position="246"/>
    </location>
</feature>
<feature type="transmembrane region" description="Helical" evidence="6">
    <location>
        <begin position="94"/>
        <end position="117"/>
    </location>
</feature>
<feature type="transmembrane region" description="Helical" evidence="6">
    <location>
        <begin position="190"/>
        <end position="212"/>
    </location>
</feature>
<dbReference type="Pfam" id="PF03649">
    <property type="entry name" value="UPF0014"/>
    <property type="match status" value="1"/>
</dbReference>
<evidence type="ECO:0000256" key="5">
    <source>
        <dbReference type="ARBA" id="ARBA00023136"/>
    </source>
</evidence>
<proteinExistence type="inferred from homology"/>
<reference evidence="7" key="1">
    <citation type="submission" date="2019-02" db="EMBL/GenBank/DDBJ databases">
        <authorList>
            <person name="Gruber-Vodicka R. H."/>
            <person name="Seah K. B. B."/>
        </authorList>
    </citation>
    <scope>NUCLEOTIDE SEQUENCE</scope>
    <source>
        <strain evidence="7">BECK_S313</strain>
    </source>
</reference>
<keyword evidence="4 6" id="KW-1133">Transmembrane helix</keyword>
<keyword evidence="5 6" id="KW-0472">Membrane</keyword>
<feature type="transmembrane region" description="Helical" evidence="6">
    <location>
        <begin position="6"/>
        <end position="29"/>
    </location>
</feature>
<feature type="transmembrane region" description="Helical" evidence="6">
    <location>
        <begin position="36"/>
        <end position="58"/>
    </location>
</feature>
<evidence type="ECO:0000313" key="7">
    <source>
        <dbReference type="EMBL" id="VFK14105.1"/>
    </source>
</evidence>
<dbReference type="GO" id="GO:0005886">
    <property type="term" value="C:plasma membrane"/>
    <property type="evidence" value="ECO:0007669"/>
    <property type="project" value="TreeGrafter"/>
</dbReference>
<feature type="transmembrane region" description="Helical" evidence="6">
    <location>
        <begin position="64"/>
        <end position="82"/>
    </location>
</feature>
<evidence type="ECO:0000256" key="1">
    <source>
        <dbReference type="ARBA" id="ARBA00004141"/>
    </source>
</evidence>
<protein>
    <submittedName>
        <fullName evidence="7">Putative ABC transport system permease protein</fullName>
    </submittedName>
</protein>
<feature type="transmembrane region" description="Helical" evidence="6">
    <location>
        <begin position="129"/>
        <end position="150"/>
    </location>
</feature>
<dbReference type="PANTHER" id="PTHR30028">
    <property type="entry name" value="UPF0014 INNER MEMBRANE PROTEIN YBBM-RELATED"/>
    <property type="match status" value="1"/>
</dbReference>
<sequence>MGEYAALTYGQVALAALLISVNGAISVALHLRMERLLLIAGARTVIQLLLVGLVLEWVFRWKRWYVIIGLAMVMTLIAGITAASNNQRRYPGVWIHNIISLWASAWIVTSFALFAILQGNEWRQPQYAIPLLGMVLGNTLNGISVGLTTFTESLVARREQIESLLALGASRWEAVREAVRHAVRTGMLPIINSMMVVGIVSLPGMMTGQLISGMSPIQAVKYQIVIMFLIASATSLGTVGVVLLAFSRLFTPRHQYRRDVLHQREGNPRGRV</sequence>
<dbReference type="EMBL" id="CAADFK010000057">
    <property type="protein sequence ID" value="VFK14105.1"/>
    <property type="molecule type" value="Genomic_DNA"/>
</dbReference>
<evidence type="ECO:0000256" key="2">
    <source>
        <dbReference type="ARBA" id="ARBA00005268"/>
    </source>
</evidence>
<dbReference type="InterPro" id="IPR005226">
    <property type="entry name" value="UPF0014_fam"/>
</dbReference>
<name>A0A450WAS1_9GAMM</name>
<dbReference type="PANTHER" id="PTHR30028:SF0">
    <property type="entry name" value="PROTEIN ALUMINUM SENSITIVE 3"/>
    <property type="match status" value="1"/>
</dbReference>
<organism evidence="7">
    <name type="scientific">Candidatus Kentrum sp. LPFa</name>
    <dbReference type="NCBI Taxonomy" id="2126335"/>
    <lineage>
        <taxon>Bacteria</taxon>
        <taxon>Pseudomonadati</taxon>
        <taxon>Pseudomonadota</taxon>
        <taxon>Gammaproteobacteria</taxon>
        <taxon>Candidatus Kentrum</taxon>
    </lineage>
</organism>